<evidence type="ECO:0000259" key="1">
    <source>
        <dbReference type="Pfam" id="PF08450"/>
    </source>
</evidence>
<feature type="domain" description="SMP-30/Gluconolactonase/LRE-like region" evidence="1">
    <location>
        <begin position="124"/>
        <end position="255"/>
    </location>
</feature>
<name>A0A916UG28_9ACTN</name>
<sequence>MAQGLGPLENINFDQRGGMLLSEQSANGIDGSIKRLEADGPPRTLVANIESPGGIVVDGDTAYFTTGNSFLSGLTNQADGTLRAVNLDSGRVTTVADGLRMPNGLAQLPDGDFVVSRNLGPHTGLTKISRDGTQVTRFAEQVNSPNGLALDAERNLLVASTAFDADTNIVLIDIDNPTTSMKSIAIPGFGALNVADDLTVSPDGQIFVALNGAGRIVQVDPEDGSACSVTDSVPFASSVRFGSGPGWDSDSLYVSDFLGNVTRLTPPATP</sequence>
<keyword evidence="3" id="KW-1185">Reference proteome</keyword>
<organism evidence="2 3">
    <name type="scientific">Hoyosella rhizosphaerae</name>
    <dbReference type="NCBI Taxonomy" id="1755582"/>
    <lineage>
        <taxon>Bacteria</taxon>
        <taxon>Bacillati</taxon>
        <taxon>Actinomycetota</taxon>
        <taxon>Actinomycetes</taxon>
        <taxon>Mycobacteriales</taxon>
        <taxon>Hoyosellaceae</taxon>
        <taxon>Hoyosella</taxon>
    </lineage>
</organism>
<dbReference type="SUPFAM" id="SSF63829">
    <property type="entry name" value="Calcium-dependent phosphotriesterase"/>
    <property type="match status" value="1"/>
</dbReference>
<reference evidence="2" key="1">
    <citation type="journal article" date="2014" name="Int. J. Syst. Evol. Microbiol.">
        <title>Complete genome sequence of Corynebacterium casei LMG S-19264T (=DSM 44701T), isolated from a smear-ripened cheese.</title>
        <authorList>
            <consortium name="US DOE Joint Genome Institute (JGI-PGF)"/>
            <person name="Walter F."/>
            <person name="Albersmeier A."/>
            <person name="Kalinowski J."/>
            <person name="Ruckert C."/>
        </authorList>
    </citation>
    <scope>NUCLEOTIDE SEQUENCE</scope>
    <source>
        <strain evidence="2">CGMCC 1.15478</strain>
    </source>
</reference>
<dbReference type="Pfam" id="PF08450">
    <property type="entry name" value="SGL"/>
    <property type="match status" value="1"/>
</dbReference>
<dbReference type="Proteomes" id="UP000641514">
    <property type="component" value="Unassembled WGS sequence"/>
</dbReference>
<dbReference type="EMBL" id="BMJH01000003">
    <property type="protein sequence ID" value="GGC71759.1"/>
    <property type="molecule type" value="Genomic_DNA"/>
</dbReference>
<reference evidence="2" key="2">
    <citation type="submission" date="2020-09" db="EMBL/GenBank/DDBJ databases">
        <authorList>
            <person name="Sun Q."/>
            <person name="Zhou Y."/>
        </authorList>
    </citation>
    <scope>NUCLEOTIDE SEQUENCE</scope>
    <source>
        <strain evidence="2">CGMCC 1.15478</strain>
    </source>
</reference>
<accession>A0A916UG28</accession>
<dbReference type="InterPro" id="IPR013658">
    <property type="entry name" value="SGL"/>
</dbReference>
<evidence type="ECO:0000313" key="2">
    <source>
        <dbReference type="EMBL" id="GGC71759.1"/>
    </source>
</evidence>
<comment type="caution">
    <text evidence="2">The sequence shown here is derived from an EMBL/GenBank/DDBJ whole genome shotgun (WGS) entry which is preliminary data.</text>
</comment>
<dbReference type="Gene3D" id="2.120.10.30">
    <property type="entry name" value="TolB, C-terminal domain"/>
    <property type="match status" value="2"/>
</dbReference>
<gene>
    <name evidence="2" type="ORF">GCM10011410_25940</name>
</gene>
<dbReference type="AlphaFoldDB" id="A0A916UG28"/>
<evidence type="ECO:0000313" key="3">
    <source>
        <dbReference type="Proteomes" id="UP000641514"/>
    </source>
</evidence>
<dbReference type="InterPro" id="IPR011042">
    <property type="entry name" value="6-blade_b-propeller_TolB-like"/>
</dbReference>
<proteinExistence type="predicted"/>
<protein>
    <recommendedName>
        <fullName evidence="1">SMP-30/Gluconolactonase/LRE-like region domain-containing protein</fullName>
    </recommendedName>
</protein>